<organism evidence="1 2">
    <name type="scientific">Streptomyces achromogenes</name>
    <dbReference type="NCBI Taxonomy" id="67255"/>
    <lineage>
        <taxon>Bacteria</taxon>
        <taxon>Bacillati</taxon>
        <taxon>Actinomycetota</taxon>
        <taxon>Actinomycetes</taxon>
        <taxon>Kitasatosporales</taxon>
        <taxon>Streptomycetaceae</taxon>
        <taxon>Streptomyces</taxon>
    </lineage>
</organism>
<gene>
    <name evidence="1" type="ORF">QFZ56_002569</name>
</gene>
<comment type="caution">
    <text evidence="1">The sequence shown here is derived from an EMBL/GenBank/DDBJ whole genome shotgun (WGS) entry which is preliminary data.</text>
</comment>
<name>A0ABU0Q084_STRAH</name>
<keyword evidence="2" id="KW-1185">Reference proteome</keyword>
<dbReference type="RefSeq" id="WP_307042555.1">
    <property type="nucleotide sequence ID" value="NZ_JAUSYA010000001.1"/>
</dbReference>
<reference evidence="1 2" key="1">
    <citation type="submission" date="2023-07" db="EMBL/GenBank/DDBJ databases">
        <title>Comparative genomics of wheat-associated soil bacteria to identify genetic determinants of phenazine resistance.</title>
        <authorList>
            <person name="Mouncey N."/>
        </authorList>
    </citation>
    <scope>NUCLEOTIDE SEQUENCE [LARGE SCALE GENOMIC DNA]</scope>
    <source>
        <strain evidence="1 2">W4I19-2</strain>
    </source>
</reference>
<evidence type="ECO:0000313" key="2">
    <source>
        <dbReference type="Proteomes" id="UP001243364"/>
    </source>
</evidence>
<evidence type="ECO:0000313" key="1">
    <source>
        <dbReference type="EMBL" id="MDQ0683606.1"/>
    </source>
</evidence>
<proteinExistence type="predicted"/>
<protein>
    <submittedName>
        <fullName evidence="1">Uncharacterized protein (DUF736 family)</fullName>
    </submittedName>
</protein>
<accession>A0ABU0Q084</accession>
<dbReference type="Proteomes" id="UP001243364">
    <property type="component" value="Unassembled WGS sequence"/>
</dbReference>
<dbReference type="EMBL" id="JAUSYA010000001">
    <property type="protein sequence ID" value="MDQ0683606.1"/>
    <property type="molecule type" value="Genomic_DNA"/>
</dbReference>
<sequence length="199" mass="21787">MNTIESQILCARLAARLGVHPAAAESALLATLEHFRAQSHDPGVVWAGLTPDEYMEAALRAPRFRATLQASALVADGREADARLSWEAFMQREMSDAKRAHQTVPPTVLMGNPGAIRRIGRRLGLSDEQTDQLVADIVLTLATGYPFRAHHQRHLSLADILTQVTAEDLTELLQHAALSATGRDEEAAAMLRRIQRAGR</sequence>